<evidence type="ECO:0000313" key="5">
    <source>
        <dbReference type="Proteomes" id="UP000233769"/>
    </source>
</evidence>
<dbReference type="Pfam" id="PF07940">
    <property type="entry name" value="Hepar_II_III_C"/>
    <property type="match status" value="1"/>
</dbReference>
<dbReference type="AlphaFoldDB" id="A0A2N9AYB9"/>
<feature type="domain" description="Heparinase II/III-like C-terminal" evidence="3">
    <location>
        <begin position="657"/>
        <end position="813"/>
    </location>
</feature>
<evidence type="ECO:0000256" key="1">
    <source>
        <dbReference type="ARBA" id="ARBA00004196"/>
    </source>
</evidence>
<dbReference type="GO" id="GO:0030313">
    <property type="term" value="C:cell envelope"/>
    <property type="evidence" value="ECO:0007669"/>
    <property type="project" value="UniProtKB-SubCell"/>
</dbReference>
<dbReference type="Gene3D" id="1.50.10.100">
    <property type="entry name" value="Chondroitin AC/alginate lyase"/>
    <property type="match status" value="1"/>
</dbReference>
<dbReference type="Gene3D" id="2.70.98.70">
    <property type="match status" value="1"/>
</dbReference>
<dbReference type="GO" id="GO:0016829">
    <property type="term" value="F:lyase activity"/>
    <property type="evidence" value="ECO:0007669"/>
    <property type="project" value="InterPro"/>
</dbReference>
<evidence type="ECO:0000259" key="3">
    <source>
        <dbReference type="Pfam" id="PF07940"/>
    </source>
</evidence>
<proteinExistence type="predicted"/>
<dbReference type="InterPro" id="IPR008929">
    <property type="entry name" value="Chondroitin_lyas"/>
</dbReference>
<evidence type="ECO:0000256" key="2">
    <source>
        <dbReference type="SAM" id="MobiDB-lite"/>
    </source>
</evidence>
<dbReference type="EMBL" id="LT962688">
    <property type="protein sequence ID" value="SOR32288.1"/>
    <property type="molecule type" value="Genomic_DNA"/>
</dbReference>
<feature type="region of interest" description="Disordered" evidence="2">
    <location>
        <begin position="354"/>
        <end position="374"/>
    </location>
</feature>
<gene>
    <name evidence="4" type="ORF">TK0001_5722</name>
</gene>
<dbReference type="Proteomes" id="UP000233769">
    <property type="component" value="Chromosome tk0001"/>
</dbReference>
<accession>A0A2N9AYB9</accession>
<dbReference type="InterPro" id="IPR012480">
    <property type="entry name" value="Hepar_II_III_C"/>
</dbReference>
<organism evidence="4 5">
    <name type="scientific">Methylorubrum extorquens</name>
    <name type="common">Methylobacterium dichloromethanicum</name>
    <name type="synonym">Methylobacterium extorquens</name>
    <dbReference type="NCBI Taxonomy" id="408"/>
    <lineage>
        <taxon>Bacteria</taxon>
        <taxon>Pseudomonadati</taxon>
        <taxon>Pseudomonadota</taxon>
        <taxon>Alphaproteobacteria</taxon>
        <taxon>Hyphomicrobiales</taxon>
        <taxon>Methylobacteriaceae</taxon>
        <taxon>Methylorubrum</taxon>
    </lineage>
</organism>
<evidence type="ECO:0000313" key="4">
    <source>
        <dbReference type="EMBL" id="SOR32288.1"/>
    </source>
</evidence>
<name>A0A2N9AYB9_METEX</name>
<sequence>MMDQIDEQAAAAVSDGEGAAPLLPAASRYAGGAGPGGREGLHRIAPNNRFARVGLSFSDLTPGSWACLRFGLAFDADEAAALAVDAVAAGFDFLAADGSSLDLDHVPGLARSLLDPHVAWIPGPALLDAEPFRIAFRVPDQARGVSVTLRSWRNTGDVAVADPVLRLGAPDPAPAPRRRPLSGEGLRFDYALAEDVALVLRGQIYAARADEHAARVRLVYRDAAGAEIAPPYANAVSVPGLGAVINLSAQPQARRFTLTLRPPPGAAAVALDFGAWEDAQTASESELIGQPELALEDDFRLESLCDDDVLDAPAFLARLADRLGLPEGVPASWRAGSETGAAPILARARDLRNGPDRSARIEGGECGPGSGRPARLDVAASARLARGSVPLGGVAPRLSVVGLAAAARRASGRSGPRPDHRRGVVAGQSVEPAGGRPESAPGGSGPPRGDVLASLPTGVDDPARTEIAAEAARQGFALAEIVGQNTLARALHGIQAAAALLAVARALPGFAFAPYWDSLARDSLTHGFDALLSEAGAFADAAPVRRLDLLSHGQAIAEALGETEPGPTIRRRVEAALPGLAGLIDRGGRLPPFGDAPAGLDHAAWIARLSSQGHSQGHDLVAERDAAPVAEGRTAGMLALRYDGMEQGWGHFALTHAAQSPHGHRDCTSFTFATGSRRWIVEGGGADGVEVGPARHYLLSPRAHNVAIPDGCEPVAGSGTLSARFTLDGAEALTLSTTVHGPDYAHARLFLVLDDLIGMAVIDRFARVGPSLSFEGLLHLPPDTLVALSSPRRALAQQEGRRLEFFAIPLKGQAAGLEVAIGRSDRPHAMQGFCATGSGGLRPAPVLRYAFTGRDTVCGGVVIAADAEAEQRLVRLLADGAVRLWVEE</sequence>
<feature type="region of interest" description="Disordered" evidence="2">
    <location>
        <begin position="408"/>
        <end position="457"/>
    </location>
</feature>
<feature type="compositionally biased region" description="Basic and acidic residues" evidence="2">
    <location>
        <begin position="354"/>
        <end position="363"/>
    </location>
</feature>
<reference evidence="5" key="1">
    <citation type="submission" date="2017-10" db="EMBL/GenBank/DDBJ databases">
        <authorList>
            <person name="Regsiter A."/>
            <person name="William W."/>
        </authorList>
    </citation>
    <scope>NUCLEOTIDE SEQUENCE [LARGE SCALE GENOMIC DNA]</scope>
</reference>
<protein>
    <recommendedName>
        <fullName evidence="3">Heparinase II/III-like C-terminal domain-containing protein</fullName>
    </recommendedName>
</protein>
<comment type="subcellular location">
    <subcellularLocation>
        <location evidence="1">Cell envelope</location>
    </subcellularLocation>
</comment>